<accession>A0A1I1TVC8</accession>
<reference evidence="3" key="1">
    <citation type="submission" date="2016-10" db="EMBL/GenBank/DDBJ databases">
        <authorList>
            <person name="Varghese N."/>
            <person name="Submissions S."/>
        </authorList>
    </citation>
    <scope>NUCLEOTIDE SEQUENCE [LARGE SCALE GENOMIC DNA]</scope>
    <source>
        <strain evidence="3">DSM 7481</strain>
    </source>
</reference>
<dbReference type="OrthoDB" id="5297628at2"/>
<dbReference type="GO" id="GO:0046872">
    <property type="term" value="F:metal ion binding"/>
    <property type="evidence" value="ECO:0007669"/>
    <property type="project" value="InterPro"/>
</dbReference>
<protein>
    <submittedName>
        <fullName evidence="2">Copper resistance protein K</fullName>
    </submittedName>
</protein>
<dbReference type="RefSeq" id="WP_092950579.1">
    <property type="nucleotide sequence ID" value="NZ_FOMQ01000004.1"/>
</dbReference>
<dbReference type="InterPro" id="IPR038644">
    <property type="entry name" value="CopK_sf"/>
</dbReference>
<evidence type="ECO:0000256" key="1">
    <source>
        <dbReference type="SAM" id="SignalP"/>
    </source>
</evidence>
<dbReference type="Pfam" id="PF11525">
    <property type="entry name" value="CopK"/>
    <property type="match status" value="1"/>
</dbReference>
<dbReference type="STRING" id="32040.SAMN04489710_10480"/>
<sequence>MNFRTAIVSFALLAPALSAFAVDQTDVEKSVRLKDGSTVHQFKDGKMAMESKFGRAYRMKEGETMQAADGSTITMRGDEVARLSSALQAHYGGGNK</sequence>
<keyword evidence="1" id="KW-0732">Signal</keyword>
<evidence type="ECO:0000313" key="2">
    <source>
        <dbReference type="EMBL" id="SFD62464.1"/>
    </source>
</evidence>
<name>A0A1I1TVC8_9BURK</name>
<proteinExistence type="predicted"/>
<organism evidence="2 3">
    <name type="scientific">Paracidovorax konjaci</name>
    <dbReference type="NCBI Taxonomy" id="32040"/>
    <lineage>
        <taxon>Bacteria</taxon>
        <taxon>Pseudomonadati</taxon>
        <taxon>Pseudomonadota</taxon>
        <taxon>Betaproteobacteria</taxon>
        <taxon>Burkholderiales</taxon>
        <taxon>Comamonadaceae</taxon>
        <taxon>Paracidovorax</taxon>
    </lineage>
</organism>
<dbReference type="AlphaFoldDB" id="A0A1I1TVC8"/>
<dbReference type="InterPro" id="IPR021604">
    <property type="entry name" value="CopK"/>
</dbReference>
<gene>
    <name evidence="2" type="ORF">SAMN04489710_10480</name>
</gene>
<evidence type="ECO:0000313" key="3">
    <source>
        <dbReference type="Proteomes" id="UP000199517"/>
    </source>
</evidence>
<feature type="signal peptide" evidence="1">
    <location>
        <begin position="1"/>
        <end position="21"/>
    </location>
</feature>
<dbReference type="EMBL" id="FOMQ01000004">
    <property type="protein sequence ID" value="SFD62464.1"/>
    <property type="molecule type" value="Genomic_DNA"/>
</dbReference>
<keyword evidence="3" id="KW-1185">Reference proteome</keyword>
<dbReference type="Gene3D" id="2.40.10.300">
    <property type="entry name" value="Copper resistance protein K"/>
    <property type="match status" value="1"/>
</dbReference>
<dbReference type="Proteomes" id="UP000199517">
    <property type="component" value="Unassembled WGS sequence"/>
</dbReference>
<feature type="chain" id="PRO_5011441086" evidence="1">
    <location>
        <begin position="22"/>
        <end position="96"/>
    </location>
</feature>